<dbReference type="Proteomes" id="UP000314294">
    <property type="component" value="Unassembled WGS sequence"/>
</dbReference>
<dbReference type="InterPro" id="IPR056601">
    <property type="entry name" value="Galaxin_dom"/>
</dbReference>
<proteinExistence type="predicted"/>
<dbReference type="AlphaFoldDB" id="A0A4Z2GMN3"/>
<accession>A0A4Z2GMN3</accession>
<dbReference type="InterPro" id="IPR055284">
    <property type="entry name" value="Galaxin-like"/>
</dbReference>
<name>A0A4Z2GMN3_9TELE</name>
<dbReference type="Pfam" id="PF24748">
    <property type="entry name" value="Galaxin_repeat"/>
    <property type="match status" value="1"/>
</dbReference>
<organism evidence="2 3">
    <name type="scientific">Liparis tanakae</name>
    <name type="common">Tanaka's snailfish</name>
    <dbReference type="NCBI Taxonomy" id="230148"/>
    <lineage>
        <taxon>Eukaryota</taxon>
        <taxon>Metazoa</taxon>
        <taxon>Chordata</taxon>
        <taxon>Craniata</taxon>
        <taxon>Vertebrata</taxon>
        <taxon>Euteleostomi</taxon>
        <taxon>Actinopterygii</taxon>
        <taxon>Neopterygii</taxon>
        <taxon>Teleostei</taxon>
        <taxon>Neoteleostei</taxon>
        <taxon>Acanthomorphata</taxon>
        <taxon>Eupercaria</taxon>
        <taxon>Perciformes</taxon>
        <taxon>Cottioidei</taxon>
        <taxon>Cottales</taxon>
        <taxon>Liparidae</taxon>
        <taxon>Liparis</taxon>
    </lineage>
</organism>
<evidence type="ECO:0000313" key="2">
    <source>
        <dbReference type="EMBL" id="TNN54817.1"/>
    </source>
</evidence>
<dbReference type="EMBL" id="SRLO01000473">
    <property type="protein sequence ID" value="TNN54817.1"/>
    <property type="molecule type" value="Genomic_DNA"/>
</dbReference>
<feature type="domain" description="Galaxin-like repeats" evidence="1">
    <location>
        <begin position="4"/>
        <end position="106"/>
    </location>
</feature>
<keyword evidence="3" id="KW-1185">Reference proteome</keyword>
<dbReference type="PANTHER" id="PTHR34490:SF3">
    <property type="entry name" value="GALAXIN-LIKE ISOFORM X2"/>
    <property type="match status" value="1"/>
</dbReference>
<comment type="caution">
    <text evidence="2">The sequence shown here is derived from an EMBL/GenBank/DDBJ whole genome shotgun (WGS) entry which is preliminary data.</text>
</comment>
<protein>
    <recommendedName>
        <fullName evidence="1">Galaxin-like repeats domain-containing protein</fullName>
    </recommendedName>
</protein>
<gene>
    <name evidence="2" type="ORF">EYF80_034936</name>
</gene>
<sequence length="208" mass="22122">MSAAVSACLSGSLGQIRRGNAHCCGVTAYDIKDPQVKCCAGTLHAVAGGREAQCCVSTLQTAPEQRVCCSSEAMAVLYSAKVGFGCCGHLYYNSSLWSCCAGRLSPGPQPGRHRREKVKVHIGTVESVSPFSIVFTSVLRIRGSSSVVTPLASPHTLHTPDHCSAPGLAPGRSYFFDDVNVFTDSNHDSVLQSLHFIISKCHRPVTNI</sequence>
<reference evidence="2 3" key="1">
    <citation type="submission" date="2019-03" db="EMBL/GenBank/DDBJ databases">
        <title>First draft genome of Liparis tanakae, snailfish: a comprehensive survey of snailfish specific genes.</title>
        <authorList>
            <person name="Kim W."/>
            <person name="Song I."/>
            <person name="Jeong J.-H."/>
            <person name="Kim D."/>
            <person name="Kim S."/>
            <person name="Ryu S."/>
            <person name="Song J.Y."/>
            <person name="Lee S.K."/>
        </authorList>
    </citation>
    <scope>NUCLEOTIDE SEQUENCE [LARGE SCALE GENOMIC DNA]</scope>
    <source>
        <tissue evidence="2">Muscle</tissue>
    </source>
</reference>
<dbReference type="OrthoDB" id="5989849at2759"/>
<evidence type="ECO:0000313" key="3">
    <source>
        <dbReference type="Proteomes" id="UP000314294"/>
    </source>
</evidence>
<evidence type="ECO:0000259" key="1">
    <source>
        <dbReference type="Pfam" id="PF24748"/>
    </source>
</evidence>
<dbReference type="PANTHER" id="PTHR34490">
    <property type="entry name" value="PROTEIN CBG12054-RELATED"/>
    <property type="match status" value="1"/>
</dbReference>